<dbReference type="Proteomes" id="UP000199034">
    <property type="component" value="Unassembled WGS sequence"/>
</dbReference>
<proteinExistence type="predicted"/>
<organism evidence="1 2">
    <name type="scientific">Nocardioides lianchengensis</name>
    <dbReference type="NCBI Taxonomy" id="1045774"/>
    <lineage>
        <taxon>Bacteria</taxon>
        <taxon>Bacillati</taxon>
        <taxon>Actinomycetota</taxon>
        <taxon>Actinomycetes</taxon>
        <taxon>Propionibacteriales</taxon>
        <taxon>Nocardioidaceae</taxon>
        <taxon>Nocardioides</taxon>
    </lineage>
</organism>
<evidence type="ECO:0000313" key="2">
    <source>
        <dbReference type="Proteomes" id="UP000199034"/>
    </source>
</evidence>
<name>A0A1G6JSZ3_9ACTN</name>
<accession>A0A1G6JSZ3</accession>
<reference evidence="1 2" key="1">
    <citation type="submission" date="2016-10" db="EMBL/GenBank/DDBJ databases">
        <authorList>
            <person name="de Groot N.N."/>
        </authorList>
    </citation>
    <scope>NUCLEOTIDE SEQUENCE [LARGE SCALE GENOMIC DNA]</scope>
    <source>
        <strain evidence="1 2">CGMCC 4.6858</strain>
    </source>
</reference>
<evidence type="ECO:0000313" key="1">
    <source>
        <dbReference type="EMBL" id="SDC21797.1"/>
    </source>
</evidence>
<sequence>MVLGDSELLAALGASDQDDFNASMARLDIYITSAFKVWWHLHCRSWIQGAIGADAKGLAFPMEQTVLGTNSTTRMTFRDSLRSR</sequence>
<dbReference type="AlphaFoldDB" id="A0A1G6JSZ3"/>
<gene>
    <name evidence="1" type="ORF">SAMN05421872_101571</name>
</gene>
<keyword evidence="2" id="KW-1185">Reference proteome</keyword>
<dbReference type="EMBL" id="FMZM01000001">
    <property type="protein sequence ID" value="SDC21797.1"/>
    <property type="molecule type" value="Genomic_DNA"/>
</dbReference>
<protein>
    <submittedName>
        <fullName evidence="1">Uncharacterized protein</fullName>
    </submittedName>
</protein>